<dbReference type="RefSeq" id="WP_169654361.1">
    <property type="nucleotide sequence ID" value="NZ_JABANE010000002.1"/>
</dbReference>
<dbReference type="EMBL" id="JABANE010000002">
    <property type="protein sequence ID" value="NME66615.1"/>
    <property type="molecule type" value="Genomic_DNA"/>
</dbReference>
<evidence type="ECO:0000313" key="1">
    <source>
        <dbReference type="EMBL" id="NME66615.1"/>
    </source>
</evidence>
<evidence type="ECO:0000313" key="2">
    <source>
        <dbReference type="Proteomes" id="UP000576082"/>
    </source>
</evidence>
<comment type="caution">
    <text evidence="1">The sequence shown here is derived from an EMBL/GenBank/DDBJ whole genome shotgun (WGS) entry which is preliminary data.</text>
</comment>
<accession>A0A7X9RRX7</accession>
<dbReference type="Proteomes" id="UP000576082">
    <property type="component" value="Unassembled WGS sequence"/>
</dbReference>
<keyword evidence="2" id="KW-1185">Reference proteome</keyword>
<sequence length="208" mass="24298">MALLGVVVFMEFEGVEKVTYQNTVDRTQLDQDKALQKDLLHQLAKIGTSRRWQDVESKRLIAEQLEEVKIRIQYGLKRFEAMEEKAETKAQQFRLFSLIFIGLSLLASSCIRPEEQENIKPVLKPVSKAFKNENEEEENQKPKQVYKSIDELGTKQRIALAVEHINKSKQCKFSYLMKEFRLSPKQVKEAKQLSNYEGKEEERRVIGF</sequence>
<organism evidence="1 2">
    <name type="scientific">Flammeovirga aprica JL-4</name>
    <dbReference type="NCBI Taxonomy" id="694437"/>
    <lineage>
        <taxon>Bacteria</taxon>
        <taxon>Pseudomonadati</taxon>
        <taxon>Bacteroidota</taxon>
        <taxon>Cytophagia</taxon>
        <taxon>Cytophagales</taxon>
        <taxon>Flammeovirgaceae</taxon>
        <taxon>Flammeovirga</taxon>
    </lineage>
</organism>
<gene>
    <name evidence="1" type="ORF">HHU12_01440</name>
</gene>
<protein>
    <submittedName>
        <fullName evidence="1">Uncharacterized protein</fullName>
    </submittedName>
</protein>
<dbReference type="AlphaFoldDB" id="A0A7X9RRX7"/>
<reference evidence="1 2" key="1">
    <citation type="submission" date="2020-04" db="EMBL/GenBank/DDBJ databases">
        <title>Flammeovirga sp. SR4, a novel species isolated from seawater.</title>
        <authorList>
            <person name="Wang X."/>
        </authorList>
    </citation>
    <scope>NUCLEOTIDE SEQUENCE [LARGE SCALE GENOMIC DNA]</scope>
    <source>
        <strain evidence="1 2">ATCC 23126</strain>
    </source>
</reference>
<proteinExistence type="predicted"/>
<name>A0A7X9RRX7_9BACT</name>